<keyword evidence="2" id="KW-0805">Transcription regulation</keyword>
<dbReference type="RefSeq" id="WP_046508092.1">
    <property type="nucleotide sequence ID" value="NZ_LANI01000019.1"/>
</dbReference>
<dbReference type="GO" id="GO:0003700">
    <property type="term" value="F:DNA-binding transcription factor activity"/>
    <property type="evidence" value="ECO:0007669"/>
    <property type="project" value="InterPro"/>
</dbReference>
<evidence type="ECO:0000256" key="3">
    <source>
        <dbReference type="ARBA" id="ARBA00023125"/>
    </source>
</evidence>
<evidence type="ECO:0000256" key="4">
    <source>
        <dbReference type="ARBA" id="ARBA00023163"/>
    </source>
</evidence>
<dbReference type="PROSITE" id="PS50931">
    <property type="entry name" value="HTH_LYSR"/>
    <property type="match status" value="1"/>
</dbReference>
<accession>A0A0M2RA28</accession>
<dbReference type="InterPro" id="IPR050950">
    <property type="entry name" value="HTH-type_LysR_regulators"/>
</dbReference>
<evidence type="ECO:0000256" key="1">
    <source>
        <dbReference type="ARBA" id="ARBA00009437"/>
    </source>
</evidence>
<feature type="domain" description="HTH lysR-type" evidence="5">
    <location>
        <begin position="2"/>
        <end position="59"/>
    </location>
</feature>
<comment type="similarity">
    <text evidence="1">Belongs to the LysR transcriptional regulatory family.</text>
</comment>
<dbReference type="SUPFAM" id="SSF46785">
    <property type="entry name" value="Winged helix' DNA-binding domain"/>
    <property type="match status" value="1"/>
</dbReference>
<dbReference type="PANTHER" id="PTHR30419">
    <property type="entry name" value="HTH-TYPE TRANSCRIPTIONAL REGULATOR YBHD"/>
    <property type="match status" value="1"/>
</dbReference>
<comment type="caution">
    <text evidence="6">The sequence shown here is derived from an EMBL/GenBank/DDBJ whole genome shotgun (WGS) entry which is preliminary data.</text>
</comment>
<dbReference type="InterPro" id="IPR036390">
    <property type="entry name" value="WH_DNA-bd_sf"/>
</dbReference>
<dbReference type="STRING" id="1549748.WH95_13390"/>
<keyword evidence="3" id="KW-0238">DNA-binding</keyword>
<dbReference type="GO" id="GO:0003677">
    <property type="term" value="F:DNA binding"/>
    <property type="evidence" value="ECO:0007669"/>
    <property type="project" value="UniProtKB-KW"/>
</dbReference>
<keyword evidence="7" id="KW-1185">Reference proteome</keyword>
<dbReference type="Proteomes" id="UP000034491">
    <property type="component" value="Unassembled WGS sequence"/>
</dbReference>
<keyword evidence="4" id="KW-0804">Transcription</keyword>
<proteinExistence type="inferred from homology"/>
<dbReference type="Gene3D" id="3.40.190.290">
    <property type="match status" value="1"/>
</dbReference>
<dbReference type="Gene3D" id="1.10.10.10">
    <property type="entry name" value="Winged helix-like DNA-binding domain superfamily/Winged helix DNA-binding domain"/>
    <property type="match status" value="1"/>
</dbReference>
<dbReference type="InterPro" id="IPR036388">
    <property type="entry name" value="WH-like_DNA-bd_sf"/>
</dbReference>
<dbReference type="InterPro" id="IPR005119">
    <property type="entry name" value="LysR_subst-bd"/>
</dbReference>
<dbReference type="SUPFAM" id="SSF53850">
    <property type="entry name" value="Periplasmic binding protein-like II"/>
    <property type="match status" value="1"/>
</dbReference>
<evidence type="ECO:0000256" key="2">
    <source>
        <dbReference type="ARBA" id="ARBA00023015"/>
    </source>
</evidence>
<dbReference type="FunFam" id="1.10.10.10:FF:000001">
    <property type="entry name" value="LysR family transcriptional regulator"/>
    <property type="match status" value="1"/>
</dbReference>
<evidence type="ECO:0000313" key="7">
    <source>
        <dbReference type="Proteomes" id="UP000034491"/>
    </source>
</evidence>
<dbReference type="PANTHER" id="PTHR30419:SF30">
    <property type="entry name" value="LYSR FAMILY TRANSCRIPTIONAL REGULATOR"/>
    <property type="match status" value="1"/>
</dbReference>
<dbReference type="InterPro" id="IPR000847">
    <property type="entry name" value="LysR_HTH_N"/>
</dbReference>
<dbReference type="OrthoDB" id="8437302at2"/>
<reference evidence="6" key="1">
    <citation type="submission" date="2015-03" db="EMBL/GenBank/DDBJ databases">
        <title>Genome sequence of Kiloniella sp. P1-1, isolated from the gut microflora of Pacific white shrimp, Penaeus vannamei.</title>
        <authorList>
            <person name="Shao Z."/>
            <person name="Wang L."/>
            <person name="Li X."/>
        </authorList>
    </citation>
    <scope>NUCLEOTIDE SEQUENCE [LARGE SCALE GENOMIC DNA]</scope>
    <source>
        <strain evidence="6">P1-1</strain>
    </source>
</reference>
<gene>
    <name evidence="6" type="ORF">WH95_13390</name>
</gene>
<name>A0A0M2RA28_9PROT</name>
<dbReference type="Pfam" id="PF00126">
    <property type="entry name" value="HTH_1"/>
    <property type="match status" value="1"/>
</dbReference>
<dbReference type="AlphaFoldDB" id="A0A0M2RA28"/>
<evidence type="ECO:0000313" key="6">
    <source>
        <dbReference type="EMBL" id="KKJ76463.1"/>
    </source>
</evidence>
<protein>
    <recommendedName>
        <fullName evidence="5">HTH lysR-type domain-containing protein</fullName>
    </recommendedName>
</protein>
<dbReference type="CDD" id="cd05466">
    <property type="entry name" value="PBP2_LTTR_substrate"/>
    <property type="match status" value="1"/>
</dbReference>
<dbReference type="GO" id="GO:0005829">
    <property type="term" value="C:cytosol"/>
    <property type="evidence" value="ECO:0007669"/>
    <property type="project" value="TreeGrafter"/>
</dbReference>
<dbReference type="Pfam" id="PF03466">
    <property type="entry name" value="LysR_substrate"/>
    <property type="match status" value="1"/>
</dbReference>
<organism evidence="6 7">
    <name type="scientific">Kiloniella litopenaei</name>
    <dbReference type="NCBI Taxonomy" id="1549748"/>
    <lineage>
        <taxon>Bacteria</taxon>
        <taxon>Pseudomonadati</taxon>
        <taxon>Pseudomonadota</taxon>
        <taxon>Alphaproteobacteria</taxon>
        <taxon>Rhodospirillales</taxon>
        <taxon>Kiloniellaceae</taxon>
        <taxon>Kiloniella</taxon>
    </lineage>
</organism>
<dbReference type="PRINTS" id="PR00039">
    <property type="entry name" value="HTHLYSR"/>
</dbReference>
<sequence>MIDLNKLRTFTVVADEGSITKAAERLYRTQPAISAQLKDVEDETELVLFERKNSKIYLTKEGKCLFEYARERIDEIDAVVNCLRNNRQNLEGTIRLGVHFELTSIFIPEIVHEFKAEHPRVRLEIIELDHDDLEAGLLTNDVDLGLVTALKKNSFFETHSFFTFERQLVATRAYLSTVTPELRYEDLFDLEIIASSNLLSDYKFWLKANQQSQLIKQIEHIAKLVTVKDAGAMRSLIKKGAGIGFYDDFGVRSGGLDREIVPVFPDSNPITINIKIARRKRRTQNVLLDEFYDFLVNKSLAV</sequence>
<dbReference type="EMBL" id="LANI01000019">
    <property type="protein sequence ID" value="KKJ76463.1"/>
    <property type="molecule type" value="Genomic_DNA"/>
</dbReference>
<evidence type="ECO:0000259" key="5">
    <source>
        <dbReference type="PROSITE" id="PS50931"/>
    </source>
</evidence>